<dbReference type="SUPFAM" id="SSF103473">
    <property type="entry name" value="MFS general substrate transporter"/>
    <property type="match status" value="1"/>
</dbReference>
<dbReference type="InterPro" id="IPR050171">
    <property type="entry name" value="MFS_Transporters"/>
</dbReference>
<feature type="transmembrane region" description="Helical" evidence="7">
    <location>
        <begin position="273"/>
        <end position="290"/>
    </location>
</feature>
<keyword evidence="5 7" id="KW-1133">Transmembrane helix</keyword>
<dbReference type="PROSITE" id="PS50850">
    <property type="entry name" value="MFS"/>
    <property type="match status" value="1"/>
</dbReference>
<feature type="transmembrane region" description="Helical" evidence="7">
    <location>
        <begin position="296"/>
        <end position="312"/>
    </location>
</feature>
<dbReference type="InterPro" id="IPR020846">
    <property type="entry name" value="MFS_dom"/>
</dbReference>
<evidence type="ECO:0000256" key="5">
    <source>
        <dbReference type="ARBA" id="ARBA00022989"/>
    </source>
</evidence>
<evidence type="ECO:0000256" key="3">
    <source>
        <dbReference type="ARBA" id="ARBA00022475"/>
    </source>
</evidence>
<protein>
    <submittedName>
        <fullName evidence="9">MFS transporter</fullName>
    </submittedName>
</protein>
<dbReference type="PATRIC" id="fig|35818.11.peg.2317"/>
<keyword evidence="4 7" id="KW-0812">Transmembrane</keyword>
<keyword evidence="6 7" id="KW-0472">Membrane</keyword>
<gene>
    <name evidence="9" type="ORF">HPU229334_11705</name>
</gene>
<evidence type="ECO:0000313" key="9">
    <source>
        <dbReference type="EMBL" id="KPH54915.1"/>
    </source>
</evidence>
<feature type="transmembrane region" description="Helical" evidence="7">
    <location>
        <begin position="164"/>
        <end position="183"/>
    </location>
</feature>
<evidence type="ECO:0000256" key="6">
    <source>
        <dbReference type="ARBA" id="ARBA00023136"/>
    </source>
</evidence>
<reference evidence="9 10" key="1">
    <citation type="submission" date="2014-06" db="EMBL/GenBank/DDBJ databases">
        <title>Helicobacter pullorum isolates in fresh chicken meat - phenotypic and genotypic features.</title>
        <authorList>
            <person name="Borges V."/>
            <person name="Santos A."/>
            <person name="Correia C.B."/>
            <person name="Saraiva M."/>
            <person name="Menard A."/>
            <person name="Vieira L."/>
            <person name="Sampaio D.A."/>
            <person name="Gomes J.P."/>
            <person name="Oleastro M."/>
        </authorList>
    </citation>
    <scope>NUCLEOTIDE SEQUENCE [LARGE SCALE GENOMIC DNA]</scope>
    <source>
        <strain evidence="9 10">229334/12</strain>
    </source>
</reference>
<feature type="transmembrane region" description="Helical" evidence="7">
    <location>
        <begin position="333"/>
        <end position="352"/>
    </location>
</feature>
<dbReference type="Gene3D" id="1.20.1250.20">
    <property type="entry name" value="MFS general substrate transporter like domains"/>
    <property type="match status" value="1"/>
</dbReference>
<feature type="transmembrane region" description="Helical" evidence="7">
    <location>
        <begin position="358"/>
        <end position="383"/>
    </location>
</feature>
<dbReference type="InterPro" id="IPR011701">
    <property type="entry name" value="MFS"/>
</dbReference>
<comment type="subcellular location">
    <subcellularLocation>
        <location evidence="1">Cell membrane</location>
        <topology evidence="1">Multi-pass membrane protein</topology>
    </subcellularLocation>
</comment>
<dbReference type="RefSeq" id="WP_054198616.1">
    <property type="nucleotide sequence ID" value="NZ_FZMV01000008.1"/>
</dbReference>
<organism evidence="9 10">
    <name type="scientific">Helicobacter pullorum</name>
    <dbReference type="NCBI Taxonomy" id="35818"/>
    <lineage>
        <taxon>Bacteria</taxon>
        <taxon>Pseudomonadati</taxon>
        <taxon>Campylobacterota</taxon>
        <taxon>Epsilonproteobacteria</taxon>
        <taxon>Campylobacterales</taxon>
        <taxon>Helicobacteraceae</taxon>
        <taxon>Helicobacter</taxon>
    </lineage>
</organism>
<feature type="domain" description="Major facilitator superfamily (MFS) profile" evidence="8">
    <location>
        <begin position="1"/>
        <end position="387"/>
    </location>
</feature>
<feature type="transmembrane region" description="Helical" evidence="7">
    <location>
        <begin position="102"/>
        <end position="122"/>
    </location>
</feature>
<evidence type="ECO:0000256" key="1">
    <source>
        <dbReference type="ARBA" id="ARBA00004651"/>
    </source>
</evidence>
<accession>A0A0N1EA91</accession>
<dbReference type="PANTHER" id="PTHR23517">
    <property type="entry name" value="RESISTANCE PROTEIN MDTM, PUTATIVE-RELATED-RELATED"/>
    <property type="match status" value="1"/>
</dbReference>
<dbReference type="STRING" id="35818.HPU229336_06035"/>
<name>A0A0N1EA91_9HELI</name>
<evidence type="ECO:0000256" key="7">
    <source>
        <dbReference type="SAM" id="Phobius"/>
    </source>
</evidence>
<feature type="transmembrane region" description="Helical" evidence="7">
    <location>
        <begin position="77"/>
        <end position="96"/>
    </location>
</feature>
<sequence>MIKKETLIKQTIPLSLILAGRFFGLFVVMPVLSLYALSLEGMSPILVGIAIGGYALTQVLFQIPFGFLSDKFGRKSIIALGLIIFIIGSAVCAMSDDIYMLILGRFLQGAGAIGGVVSAMIADLVKEEKRTKAMALMGATISLSFTTALILGPILSAYFGVASLFWITCFLGVLSLGILLLFVPEAPKIQYSFISSSDKYSFILKNKNLQIMNLTNFLQKGFMTLAFLIIPIALVKGFEMPKENLYQVYVPASLLGLIAIAPAAIFAEKKGKFKSVLVVGILFFVVAYLLMLSQNLWVFVAGILVFFVGFSVHEPIMQSLASRYCKAHQKGSALGVFTAFGYFGSFVGALVGGHLYEYFGMLSISLFVVVVSFLWILALGFLANPTFQKNLYLPLRENIVNEDLEKLVELRGILEWFINENERVVVIKYDKHLVLEQEVKEFLKENLADKFEELK</sequence>
<feature type="transmembrane region" description="Helical" evidence="7">
    <location>
        <begin position="43"/>
        <end position="65"/>
    </location>
</feature>
<dbReference type="GO" id="GO:0022857">
    <property type="term" value="F:transmembrane transporter activity"/>
    <property type="evidence" value="ECO:0007669"/>
    <property type="project" value="InterPro"/>
</dbReference>
<proteinExistence type="predicted"/>
<evidence type="ECO:0000259" key="8">
    <source>
        <dbReference type="PROSITE" id="PS50850"/>
    </source>
</evidence>
<dbReference type="AlphaFoldDB" id="A0A0N1EA91"/>
<keyword evidence="3" id="KW-1003">Cell membrane</keyword>
<evidence type="ECO:0000256" key="2">
    <source>
        <dbReference type="ARBA" id="ARBA00022448"/>
    </source>
</evidence>
<evidence type="ECO:0000256" key="4">
    <source>
        <dbReference type="ARBA" id="ARBA00022692"/>
    </source>
</evidence>
<comment type="caution">
    <text evidence="9">The sequence shown here is derived from an EMBL/GenBank/DDBJ whole genome shotgun (WGS) entry which is preliminary data.</text>
</comment>
<dbReference type="EMBL" id="JNOC01000079">
    <property type="protein sequence ID" value="KPH54915.1"/>
    <property type="molecule type" value="Genomic_DNA"/>
</dbReference>
<feature type="transmembrane region" description="Helical" evidence="7">
    <location>
        <begin position="12"/>
        <end position="37"/>
    </location>
</feature>
<feature type="transmembrane region" description="Helical" evidence="7">
    <location>
        <begin position="246"/>
        <end position="266"/>
    </location>
</feature>
<dbReference type="InterPro" id="IPR036259">
    <property type="entry name" value="MFS_trans_sf"/>
</dbReference>
<keyword evidence="2" id="KW-0813">Transport</keyword>
<evidence type="ECO:0000313" key="10">
    <source>
        <dbReference type="Proteomes" id="UP000037997"/>
    </source>
</evidence>
<dbReference type="Pfam" id="PF07690">
    <property type="entry name" value="MFS_1"/>
    <property type="match status" value="1"/>
</dbReference>
<feature type="transmembrane region" description="Helical" evidence="7">
    <location>
        <begin position="134"/>
        <end position="158"/>
    </location>
</feature>
<feature type="transmembrane region" description="Helical" evidence="7">
    <location>
        <begin position="217"/>
        <end position="234"/>
    </location>
</feature>
<dbReference type="Proteomes" id="UP000037997">
    <property type="component" value="Unassembled WGS sequence"/>
</dbReference>
<dbReference type="PANTHER" id="PTHR23517:SF2">
    <property type="entry name" value="MULTIDRUG RESISTANCE PROTEIN MDTH"/>
    <property type="match status" value="1"/>
</dbReference>
<dbReference type="CDD" id="cd17472">
    <property type="entry name" value="MFS_YajR_like"/>
    <property type="match status" value="1"/>
</dbReference>
<dbReference type="GO" id="GO:0005886">
    <property type="term" value="C:plasma membrane"/>
    <property type="evidence" value="ECO:0007669"/>
    <property type="project" value="UniProtKB-SubCell"/>
</dbReference>